<sequence length="66" mass="7254">MHFPILLPLAARLVAVVLSAPTETPTITFCNEYFSPSYDCITEQLDNDCHLIPDSNAKGDKGSSVW</sequence>
<evidence type="ECO:0000313" key="3">
    <source>
        <dbReference type="Proteomes" id="UP001309876"/>
    </source>
</evidence>
<dbReference type="AlphaFoldDB" id="A0AAN7T199"/>
<dbReference type="EMBL" id="JAVRRJ010000004">
    <property type="protein sequence ID" value="KAK5085990.1"/>
    <property type="molecule type" value="Genomic_DNA"/>
</dbReference>
<feature type="signal peptide" evidence="1">
    <location>
        <begin position="1"/>
        <end position="19"/>
    </location>
</feature>
<proteinExistence type="predicted"/>
<evidence type="ECO:0000313" key="2">
    <source>
        <dbReference type="EMBL" id="KAK5085990.1"/>
    </source>
</evidence>
<comment type="caution">
    <text evidence="2">The sequence shown here is derived from an EMBL/GenBank/DDBJ whole genome shotgun (WGS) entry which is preliminary data.</text>
</comment>
<organism evidence="2 3">
    <name type="scientific">Lithohypha guttulata</name>
    <dbReference type="NCBI Taxonomy" id="1690604"/>
    <lineage>
        <taxon>Eukaryota</taxon>
        <taxon>Fungi</taxon>
        <taxon>Dikarya</taxon>
        <taxon>Ascomycota</taxon>
        <taxon>Pezizomycotina</taxon>
        <taxon>Eurotiomycetes</taxon>
        <taxon>Chaetothyriomycetidae</taxon>
        <taxon>Chaetothyriales</taxon>
        <taxon>Trichomeriaceae</taxon>
        <taxon>Lithohypha</taxon>
    </lineage>
</organism>
<keyword evidence="3" id="KW-1185">Reference proteome</keyword>
<feature type="chain" id="PRO_5042858521" evidence="1">
    <location>
        <begin position="20"/>
        <end position="66"/>
    </location>
</feature>
<gene>
    <name evidence="2" type="ORF">LTR05_005280</name>
</gene>
<accession>A0AAN7T199</accession>
<reference evidence="2 3" key="1">
    <citation type="submission" date="2023-08" db="EMBL/GenBank/DDBJ databases">
        <title>Black Yeasts Isolated from many extreme environments.</title>
        <authorList>
            <person name="Coleine C."/>
            <person name="Stajich J.E."/>
            <person name="Selbmann L."/>
        </authorList>
    </citation>
    <scope>NUCLEOTIDE SEQUENCE [LARGE SCALE GENOMIC DNA]</scope>
    <source>
        <strain evidence="2 3">CCFEE 5910</strain>
    </source>
</reference>
<evidence type="ECO:0000256" key="1">
    <source>
        <dbReference type="SAM" id="SignalP"/>
    </source>
</evidence>
<name>A0AAN7T199_9EURO</name>
<dbReference type="Proteomes" id="UP001309876">
    <property type="component" value="Unassembled WGS sequence"/>
</dbReference>
<protein>
    <submittedName>
        <fullName evidence="2">Uncharacterized protein</fullName>
    </submittedName>
</protein>
<keyword evidence="1" id="KW-0732">Signal</keyword>
<feature type="non-terminal residue" evidence="2">
    <location>
        <position position="66"/>
    </location>
</feature>